<evidence type="ECO:0000313" key="15">
    <source>
        <dbReference type="Proteomes" id="UP001595711"/>
    </source>
</evidence>
<dbReference type="InterPro" id="IPR013767">
    <property type="entry name" value="PAS_fold"/>
</dbReference>
<dbReference type="InterPro" id="IPR003661">
    <property type="entry name" value="HisK_dim/P_dom"/>
</dbReference>
<feature type="domain" description="PAS" evidence="12">
    <location>
        <begin position="131"/>
        <end position="184"/>
    </location>
</feature>
<keyword evidence="8" id="KW-0902">Two-component regulatory system</keyword>
<dbReference type="InterPro" id="IPR000014">
    <property type="entry name" value="PAS"/>
</dbReference>
<dbReference type="Pfam" id="PF00989">
    <property type="entry name" value="PAS"/>
    <property type="match status" value="3"/>
</dbReference>
<dbReference type="CDD" id="cd00082">
    <property type="entry name" value="HisKA"/>
    <property type="match status" value="1"/>
</dbReference>
<dbReference type="SUPFAM" id="SSF55874">
    <property type="entry name" value="ATPase domain of HSP90 chaperone/DNA topoisomerase II/histidine kinase"/>
    <property type="match status" value="1"/>
</dbReference>
<keyword evidence="3 9" id="KW-0597">Phosphoprotein</keyword>
<evidence type="ECO:0000256" key="2">
    <source>
        <dbReference type="ARBA" id="ARBA00012438"/>
    </source>
</evidence>
<dbReference type="PANTHER" id="PTHR43065:SF49">
    <property type="entry name" value="HISTIDINE KINASE"/>
    <property type="match status" value="1"/>
</dbReference>
<dbReference type="CDD" id="cd00130">
    <property type="entry name" value="PAS"/>
    <property type="match status" value="3"/>
</dbReference>
<dbReference type="Gene3D" id="3.30.450.20">
    <property type="entry name" value="PAS domain"/>
    <property type="match status" value="3"/>
</dbReference>
<evidence type="ECO:0000259" key="12">
    <source>
        <dbReference type="PROSITE" id="PS50112"/>
    </source>
</evidence>
<dbReference type="InterPro" id="IPR035965">
    <property type="entry name" value="PAS-like_dom_sf"/>
</dbReference>
<feature type="domain" description="PAS" evidence="12">
    <location>
        <begin position="3"/>
        <end position="73"/>
    </location>
</feature>
<dbReference type="PANTHER" id="PTHR43065">
    <property type="entry name" value="SENSOR HISTIDINE KINASE"/>
    <property type="match status" value="1"/>
</dbReference>
<dbReference type="InterPro" id="IPR036097">
    <property type="entry name" value="HisK_dim/P_sf"/>
</dbReference>
<dbReference type="SUPFAM" id="SSF47384">
    <property type="entry name" value="Homodimeric domain of signal transducing histidine kinase"/>
    <property type="match status" value="1"/>
</dbReference>
<keyword evidence="4" id="KW-0808">Transferase</keyword>
<comment type="catalytic activity">
    <reaction evidence="1">
        <text>ATP + protein L-histidine = ADP + protein N-phospho-L-histidine.</text>
        <dbReference type="EC" id="2.7.13.3"/>
    </reaction>
</comment>
<dbReference type="SMART" id="SM00091">
    <property type="entry name" value="PAS"/>
    <property type="match status" value="3"/>
</dbReference>
<dbReference type="PROSITE" id="PS50113">
    <property type="entry name" value="PAC"/>
    <property type="match status" value="1"/>
</dbReference>
<dbReference type="Pfam" id="PF00512">
    <property type="entry name" value="HisKA"/>
    <property type="match status" value="1"/>
</dbReference>
<evidence type="ECO:0000256" key="5">
    <source>
        <dbReference type="ARBA" id="ARBA00022741"/>
    </source>
</evidence>
<feature type="modified residue" description="4-aspartylphosphate" evidence="9">
    <location>
        <position position="686"/>
    </location>
</feature>
<dbReference type="Gene3D" id="3.30.565.10">
    <property type="entry name" value="Histidine kinase-like ATPase, C-terminal domain"/>
    <property type="match status" value="1"/>
</dbReference>
<keyword evidence="5" id="KW-0547">Nucleotide-binding</keyword>
<accession>A0ABV7VD50</accession>
<keyword evidence="6" id="KW-0418">Kinase</keyword>
<feature type="domain" description="Response regulatory" evidence="11">
    <location>
        <begin position="636"/>
        <end position="752"/>
    </location>
</feature>
<dbReference type="SMART" id="SM00387">
    <property type="entry name" value="HATPase_c"/>
    <property type="match status" value="1"/>
</dbReference>
<evidence type="ECO:0000256" key="7">
    <source>
        <dbReference type="ARBA" id="ARBA00022840"/>
    </source>
</evidence>
<organism evidence="14 15">
    <name type="scientific">Ferrovibrio xuzhouensis</name>
    <dbReference type="NCBI Taxonomy" id="1576914"/>
    <lineage>
        <taxon>Bacteria</taxon>
        <taxon>Pseudomonadati</taxon>
        <taxon>Pseudomonadota</taxon>
        <taxon>Alphaproteobacteria</taxon>
        <taxon>Rhodospirillales</taxon>
        <taxon>Rhodospirillaceae</taxon>
        <taxon>Ferrovibrio</taxon>
    </lineage>
</organism>
<evidence type="ECO:0000256" key="3">
    <source>
        <dbReference type="ARBA" id="ARBA00022553"/>
    </source>
</evidence>
<dbReference type="SMART" id="SM00388">
    <property type="entry name" value="HisKA"/>
    <property type="match status" value="1"/>
</dbReference>
<dbReference type="InterPro" id="IPR003594">
    <property type="entry name" value="HATPase_dom"/>
</dbReference>
<dbReference type="InterPro" id="IPR036890">
    <property type="entry name" value="HATPase_C_sf"/>
</dbReference>
<dbReference type="SUPFAM" id="SSF55785">
    <property type="entry name" value="PYP-like sensor domain (PAS domain)"/>
    <property type="match status" value="3"/>
</dbReference>
<sequence>MLSDHLLRAIIDTAIDGFILIDETGHVALFNPACEKLFGYRPDEVIGQNVTMLMPEPYHSEHDGYLQHHLKTGEKRIIGIGREVRGRRKDGSEFPFQLAVGAFERDGRHMFIGVIHDQSSWRDSEAAQRDSEQRFRLLVDTAIDGLIMIDEAGRIALFNPACEKLFGYRPDEVIGRNVNVLMPEPYRSGHDGYLHRYRGTGEKRIIGIGREVLGRRKDGSVFPFELAVGEYRQDKTSVFVGVIHDLSQRRASEAGMRDSEARFRLLVDSIQDYAIFMLDAEGKVLTWNAGAQNLTGYTPEEAIGRSRDHYYPDAERQAGLPDETLRTARETGRYTNAEWRRHKDGHRFWVNVEITAIHNEAGELTGYVNVTRDMTALRQTEELQDQLRQAQKMEAIGQLTGGVAHDFNNLLAVIVGNLELLEDRLQDADSRRLAQQALRNAVRGAELTQRLLAFSRRQKLKPSRIDVNALLTGMQEMMQRSLGETVQVETHLADGLPAVEADASQLENAVLNIALNARDAMDSEGRLTITTALQVVYEPRPSGDRTIPPGSYVTIGIRDTGTGMPPDVKARIFEPFFTTKDIGKGSGLGLSMVYGFVQQSGGMIDVDSEPGDGTEFRLLLPVAAAAGVESVTTRRCVLCVEDNPDVRTMTVALLKTLGYAVLAAASGPEALTILQRPVSVDLMLTDMMMPGGMGGVALADKAVELRPGLPVLFMSGSLSDDALRGTRHAGRTKVLHKPVRKAALAEAIGELLPGRKAD</sequence>
<feature type="domain" description="Histidine kinase" evidence="10">
    <location>
        <begin position="402"/>
        <end position="624"/>
    </location>
</feature>
<proteinExistence type="predicted"/>
<evidence type="ECO:0000256" key="6">
    <source>
        <dbReference type="ARBA" id="ARBA00022777"/>
    </source>
</evidence>
<dbReference type="Gene3D" id="1.10.287.130">
    <property type="match status" value="1"/>
</dbReference>
<dbReference type="PROSITE" id="PS50110">
    <property type="entry name" value="RESPONSE_REGULATORY"/>
    <property type="match status" value="1"/>
</dbReference>
<dbReference type="Pfam" id="PF02518">
    <property type="entry name" value="HATPase_c"/>
    <property type="match status" value="1"/>
</dbReference>
<protein>
    <recommendedName>
        <fullName evidence="2">histidine kinase</fullName>
        <ecNumber evidence="2">2.7.13.3</ecNumber>
    </recommendedName>
</protein>
<dbReference type="SMART" id="SM00086">
    <property type="entry name" value="PAC"/>
    <property type="match status" value="3"/>
</dbReference>
<gene>
    <name evidence="14" type="ORF">ACFOOQ_07715</name>
</gene>
<dbReference type="InterPro" id="IPR005467">
    <property type="entry name" value="His_kinase_dom"/>
</dbReference>
<dbReference type="Pfam" id="PF00072">
    <property type="entry name" value="Response_reg"/>
    <property type="match status" value="1"/>
</dbReference>
<evidence type="ECO:0000259" key="13">
    <source>
        <dbReference type="PROSITE" id="PS50113"/>
    </source>
</evidence>
<dbReference type="EC" id="2.7.13.3" evidence="2"/>
<dbReference type="EMBL" id="JBHRYJ010000001">
    <property type="protein sequence ID" value="MFC3675425.1"/>
    <property type="molecule type" value="Genomic_DNA"/>
</dbReference>
<dbReference type="InterPro" id="IPR001789">
    <property type="entry name" value="Sig_transdc_resp-reg_receiver"/>
</dbReference>
<evidence type="ECO:0000256" key="8">
    <source>
        <dbReference type="ARBA" id="ARBA00023012"/>
    </source>
</evidence>
<dbReference type="SMART" id="SM00448">
    <property type="entry name" value="REC"/>
    <property type="match status" value="1"/>
</dbReference>
<evidence type="ECO:0000256" key="1">
    <source>
        <dbReference type="ARBA" id="ARBA00000085"/>
    </source>
</evidence>
<dbReference type="PROSITE" id="PS50112">
    <property type="entry name" value="PAS"/>
    <property type="match status" value="3"/>
</dbReference>
<evidence type="ECO:0000256" key="9">
    <source>
        <dbReference type="PROSITE-ProRule" id="PRU00169"/>
    </source>
</evidence>
<dbReference type="InterPro" id="IPR001610">
    <property type="entry name" value="PAC"/>
</dbReference>
<dbReference type="PRINTS" id="PR00344">
    <property type="entry name" value="BCTRLSENSOR"/>
</dbReference>
<dbReference type="InterPro" id="IPR004358">
    <property type="entry name" value="Sig_transdc_His_kin-like_C"/>
</dbReference>
<dbReference type="PROSITE" id="PS50109">
    <property type="entry name" value="HIS_KIN"/>
    <property type="match status" value="1"/>
</dbReference>
<dbReference type="InterPro" id="IPR000700">
    <property type="entry name" value="PAS-assoc_C"/>
</dbReference>
<dbReference type="InterPro" id="IPR011006">
    <property type="entry name" value="CheY-like_superfamily"/>
</dbReference>
<evidence type="ECO:0000259" key="11">
    <source>
        <dbReference type="PROSITE" id="PS50110"/>
    </source>
</evidence>
<evidence type="ECO:0000256" key="4">
    <source>
        <dbReference type="ARBA" id="ARBA00022679"/>
    </source>
</evidence>
<dbReference type="RefSeq" id="WP_379723978.1">
    <property type="nucleotide sequence ID" value="NZ_JBHRYJ010000001.1"/>
</dbReference>
<dbReference type="NCBIfam" id="TIGR00229">
    <property type="entry name" value="sensory_box"/>
    <property type="match status" value="3"/>
</dbReference>
<dbReference type="Gene3D" id="3.40.50.2300">
    <property type="match status" value="1"/>
</dbReference>
<keyword evidence="15" id="KW-1185">Reference proteome</keyword>
<feature type="domain" description="PAC" evidence="13">
    <location>
        <begin position="333"/>
        <end position="386"/>
    </location>
</feature>
<keyword evidence="7" id="KW-0067">ATP-binding</keyword>
<dbReference type="SUPFAM" id="SSF52172">
    <property type="entry name" value="CheY-like"/>
    <property type="match status" value="1"/>
</dbReference>
<comment type="caution">
    <text evidence="14">The sequence shown here is derived from an EMBL/GenBank/DDBJ whole genome shotgun (WGS) entry which is preliminary data.</text>
</comment>
<dbReference type="Proteomes" id="UP001595711">
    <property type="component" value="Unassembled WGS sequence"/>
</dbReference>
<feature type="domain" description="PAS" evidence="12">
    <location>
        <begin position="259"/>
        <end position="313"/>
    </location>
</feature>
<evidence type="ECO:0000313" key="14">
    <source>
        <dbReference type="EMBL" id="MFC3675425.1"/>
    </source>
</evidence>
<name>A0ABV7VD50_9PROT</name>
<evidence type="ECO:0000259" key="10">
    <source>
        <dbReference type="PROSITE" id="PS50109"/>
    </source>
</evidence>
<reference evidence="15" key="1">
    <citation type="journal article" date="2019" name="Int. J. Syst. Evol. Microbiol.">
        <title>The Global Catalogue of Microorganisms (GCM) 10K type strain sequencing project: providing services to taxonomists for standard genome sequencing and annotation.</title>
        <authorList>
            <consortium name="The Broad Institute Genomics Platform"/>
            <consortium name="The Broad Institute Genome Sequencing Center for Infectious Disease"/>
            <person name="Wu L."/>
            <person name="Ma J."/>
        </authorList>
    </citation>
    <scope>NUCLEOTIDE SEQUENCE [LARGE SCALE GENOMIC DNA]</scope>
    <source>
        <strain evidence="15">KCTC 42182</strain>
    </source>
</reference>